<dbReference type="InterPro" id="IPR001314">
    <property type="entry name" value="Peptidase_S1A"/>
</dbReference>
<dbReference type="GO" id="GO:0004252">
    <property type="term" value="F:serine-type endopeptidase activity"/>
    <property type="evidence" value="ECO:0007669"/>
    <property type="project" value="InterPro"/>
</dbReference>
<feature type="domain" description="Peptidase S1" evidence="10">
    <location>
        <begin position="339"/>
        <end position="586"/>
    </location>
</feature>
<comment type="similarity">
    <text evidence="9">Belongs to the peptidase S1 family. CLIP subfamily.</text>
</comment>
<evidence type="ECO:0000259" key="10">
    <source>
        <dbReference type="PROSITE" id="PS50240"/>
    </source>
</evidence>
<dbReference type="PRINTS" id="PR00722">
    <property type="entry name" value="CHYMOTRYPSIN"/>
</dbReference>
<evidence type="ECO:0000256" key="9">
    <source>
        <dbReference type="ARBA" id="ARBA00024195"/>
    </source>
</evidence>
<dbReference type="PANTHER" id="PTHR24260">
    <property type="match status" value="1"/>
</dbReference>
<protein>
    <recommendedName>
        <fullName evidence="10">Peptidase S1 domain-containing protein</fullName>
    </recommendedName>
</protein>
<evidence type="ECO:0000256" key="6">
    <source>
        <dbReference type="ARBA" id="ARBA00022825"/>
    </source>
</evidence>
<evidence type="ECO:0000256" key="5">
    <source>
        <dbReference type="ARBA" id="ARBA00022801"/>
    </source>
</evidence>
<feature type="domain" description="Peptidase S1" evidence="10">
    <location>
        <begin position="1049"/>
        <end position="1290"/>
    </location>
</feature>
<dbReference type="SUPFAM" id="SSF50494">
    <property type="entry name" value="Trypsin-like serine proteases"/>
    <property type="match status" value="6"/>
</dbReference>
<dbReference type="CDD" id="cd00190">
    <property type="entry name" value="Tryp_SPc"/>
    <property type="match status" value="2"/>
</dbReference>
<dbReference type="InterPro" id="IPR051333">
    <property type="entry name" value="CLIP_Serine_Protease"/>
</dbReference>
<dbReference type="Proteomes" id="UP000075884">
    <property type="component" value="Unassembled WGS sequence"/>
</dbReference>
<dbReference type="VEuPathDB" id="VectorBase:ADIR004190"/>
<name>A0A182N966_9DIPT</name>
<dbReference type="PROSITE" id="PS50240">
    <property type="entry name" value="TRYPSIN_DOM"/>
    <property type="match status" value="4"/>
</dbReference>
<accession>A0A182N966</accession>
<dbReference type="Gene3D" id="2.40.10.10">
    <property type="entry name" value="Trypsin-like serine proteases"/>
    <property type="match status" value="7"/>
</dbReference>
<keyword evidence="7" id="KW-0865">Zymogen</keyword>
<keyword evidence="2" id="KW-0964">Secreted</keyword>
<sequence length="1291" mass="146200">MICAGNRDGIGPCNGDSGGGLFFDVDDVWYIRGMVSFTKPRNDSNKSDLKQYTVFTDIAKYLDWIQSYMRGKGELSAASADERDLKIGLLPVATCGYNPYADKDEELKPLAFGYPWLGTLSFIENATRKHYFVMVTVLSDRYVLSTANVINNAYRNGSTLLNVTLGEYRFNESSHCGMVHGRQACAAVQELRIEKVILHERYRYLNGSHMNNIALIRLLDRVDLSQPNVKPICLPLIAKLQNEKLTEYVVSTFNLKLTRKMATLFDRNDLHYKQYNRSLDNSATFFMVLLSLRLQSAQNHFPIYSQMYLPTIASVVLLLLVISSESQSCGKRKVTSLLIQNGNKSKDGFWPWHAVLYHKSHQSLAYACGGSIIDQNTILTAAHCLVAGGRKIALELLIVQVGRSRLWNFNNWIQQHDAYELIVHPDYNAIRVGNDLALIKLSSDISYNQYVQPICLWDRDDAEHKIVGTFGTVIGFGLDESDMVSESLREARVPVVSLIQCLESNPELLGTLLTSRMICAGNRDGIGPCNGDSGGGLFFDFDNVWYIRGMVSFTKPREDTNTCDLKQYTVFTDIAKYLDWMRSHLRGRGELSPASLHLNIERLPIATCGYNPYADREEAPNVTLGEYEENNPTHCGMVNGKRVCAPVQNLRIEKIIVHKEFKLTNTFVNNIALIRLLDRADLSQPNVKPICLPFTAKLRNEMLTEYVMTMFSGGIRRGEMTTLLDTNESTIASVVLFVLVVSSESQSCGKRKVASLLIHNGDESKDGFWPWHAVLYDKTGHSQAYACGGSIIDQNTILTAAHCLVVGGRKIALERLIVQVGRSRLWNFNNWIQQHDAYELIVHPEYSAIGVGNDLALIKLSSDISYNQYVQPICLWDRDDAEHKIVGALGTVIGFGFDESDMVSGTLREARLPVISLIQCLESNRELFGTQLTSRMVCAGNRDGIGPCNGDSGGGLFFSFDEVWYIRGMVSFTKPREDTTTCDLKQYTVFTDIAKYLDWIRSHLRVRFEVYKTSSDERDLRIRLLPVSTCGYNPYADREEEIKPLTFGYPWIGKIISYSNVTKRVEDTTVTLISDRFALSTARFFDYAYKANLTVPNVKLGMYNYMSTHCGLINGERVCAAVQNLRIEKVIIHEEYQPWNGTFINNFALIRLLDRANLSQPNVKPICLPFTEKLRNEKLTEYVLVEHFDYEWRRSVLELCDRVECQGNLKEHFLILVRNQNCVSLKQKSVNKPTREVVRAGSSLQAVQQVLGEQRYVLQGVGEFHVFEKSYINLFVSVATYIDWILDNIQR</sequence>
<reference evidence="11" key="2">
    <citation type="submission" date="2020-05" db="UniProtKB">
        <authorList>
            <consortium name="EnsemblMetazoa"/>
        </authorList>
    </citation>
    <scope>IDENTIFICATION</scope>
    <source>
        <strain evidence="11">WRAIR2</strain>
    </source>
</reference>
<dbReference type="GO" id="GO:0005576">
    <property type="term" value="C:extracellular region"/>
    <property type="evidence" value="ECO:0007669"/>
    <property type="project" value="UniProtKB-SubCell"/>
</dbReference>
<evidence type="ECO:0000256" key="2">
    <source>
        <dbReference type="ARBA" id="ARBA00022525"/>
    </source>
</evidence>
<dbReference type="PANTHER" id="PTHR24260:SF136">
    <property type="entry name" value="GH08193P-RELATED"/>
    <property type="match status" value="1"/>
</dbReference>
<feature type="domain" description="Peptidase S1" evidence="10">
    <location>
        <begin position="758"/>
        <end position="1005"/>
    </location>
</feature>
<reference evidence="12" key="1">
    <citation type="submission" date="2013-03" db="EMBL/GenBank/DDBJ databases">
        <title>The Genome Sequence of Anopheles dirus WRAIR2.</title>
        <authorList>
            <consortium name="The Broad Institute Genomics Platform"/>
            <person name="Neafsey D.E."/>
            <person name="Walton C."/>
            <person name="Walker B."/>
            <person name="Young S.K."/>
            <person name="Zeng Q."/>
            <person name="Gargeya S."/>
            <person name="Fitzgerald M."/>
            <person name="Haas B."/>
            <person name="Abouelleil A."/>
            <person name="Allen A.W."/>
            <person name="Alvarado L."/>
            <person name="Arachchi H.M."/>
            <person name="Berlin A.M."/>
            <person name="Chapman S.B."/>
            <person name="Gainer-Dewar J."/>
            <person name="Goldberg J."/>
            <person name="Griggs A."/>
            <person name="Gujja S."/>
            <person name="Hansen M."/>
            <person name="Howarth C."/>
            <person name="Imamovic A."/>
            <person name="Ireland A."/>
            <person name="Larimer J."/>
            <person name="McCowan C."/>
            <person name="Murphy C."/>
            <person name="Pearson M."/>
            <person name="Poon T.W."/>
            <person name="Priest M."/>
            <person name="Roberts A."/>
            <person name="Saif S."/>
            <person name="Shea T."/>
            <person name="Sisk P."/>
            <person name="Sykes S."/>
            <person name="Wortman J."/>
            <person name="Nusbaum C."/>
            <person name="Birren B."/>
        </authorList>
    </citation>
    <scope>NUCLEOTIDE SEQUENCE [LARGE SCALE GENOMIC DNA]</scope>
    <source>
        <strain evidence="12">WRAIR2</strain>
    </source>
</reference>
<keyword evidence="4" id="KW-0732">Signal</keyword>
<dbReference type="FunFam" id="2.40.10.10:FF:000146">
    <property type="entry name" value="Serine protease 53"/>
    <property type="match status" value="2"/>
</dbReference>
<keyword evidence="6" id="KW-0720">Serine protease</keyword>
<organism evidence="11 12">
    <name type="scientific">Anopheles dirus</name>
    <dbReference type="NCBI Taxonomy" id="7168"/>
    <lineage>
        <taxon>Eukaryota</taxon>
        <taxon>Metazoa</taxon>
        <taxon>Ecdysozoa</taxon>
        <taxon>Arthropoda</taxon>
        <taxon>Hexapoda</taxon>
        <taxon>Insecta</taxon>
        <taxon>Pterygota</taxon>
        <taxon>Neoptera</taxon>
        <taxon>Endopterygota</taxon>
        <taxon>Diptera</taxon>
        <taxon>Nematocera</taxon>
        <taxon>Culicoidea</taxon>
        <taxon>Culicidae</taxon>
        <taxon>Anophelinae</taxon>
        <taxon>Anopheles</taxon>
    </lineage>
</organism>
<evidence type="ECO:0000256" key="8">
    <source>
        <dbReference type="ARBA" id="ARBA00023157"/>
    </source>
</evidence>
<proteinExistence type="inferred from homology"/>
<keyword evidence="12" id="KW-1185">Reference proteome</keyword>
<dbReference type="PROSITE" id="PS00134">
    <property type="entry name" value="TRYPSIN_HIS"/>
    <property type="match status" value="2"/>
</dbReference>
<evidence type="ECO:0000256" key="1">
    <source>
        <dbReference type="ARBA" id="ARBA00004613"/>
    </source>
</evidence>
<evidence type="ECO:0000256" key="4">
    <source>
        <dbReference type="ARBA" id="ARBA00022729"/>
    </source>
</evidence>
<feature type="domain" description="Peptidase S1" evidence="10">
    <location>
        <begin position="1"/>
        <end position="70"/>
    </location>
</feature>
<evidence type="ECO:0000313" key="11">
    <source>
        <dbReference type="EnsemblMetazoa" id="ADIR004190-PA"/>
    </source>
</evidence>
<evidence type="ECO:0000256" key="3">
    <source>
        <dbReference type="ARBA" id="ARBA00022670"/>
    </source>
</evidence>
<dbReference type="Pfam" id="PF00089">
    <property type="entry name" value="Trypsin"/>
    <property type="match status" value="3"/>
</dbReference>
<keyword evidence="5" id="KW-0378">Hydrolase</keyword>
<dbReference type="InterPro" id="IPR043504">
    <property type="entry name" value="Peptidase_S1_PA_chymotrypsin"/>
</dbReference>
<keyword evidence="8" id="KW-1015">Disulfide bond</keyword>
<dbReference type="InterPro" id="IPR001254">
    <property type="entry name" value="Trypsin_dom"/>
</dbReference>
<keyword evidence="3" id="KW-0645">Protease</keyword>
<dbReference type="SMART" id="SM00020">
    <property type="entry name" value="Tryp_SPc"/>
    <property type="match status" value="2"/>
</dbReference>
<dbReference type="GO" id="GO:0006508">
    <property type="term" value="P:proteolysis"/>
    <property type="evidence" value="ECO:0007669"/>
    <property type="project" value="UniProtKB-KW"/>
</dbReference>
<dbReference type="InterPro" id="IPR018114">
    <property type="entry name" value="TRYPSIN_HIS"/>
</dbReference>
<comment type="subcellular location">
    <subcellularLocation>
        <location evidence="1">Secreted</location>
    </subcellularLocation>
</comment>
<evidence type="ECO:0000313" key="12">
    <source>
        <dbReference type="Proteomes" id="UP000075884"/>
    </source>
</evidence>
<dbReference type="InterPro" id="IPR009003">
    <property type="entry name" value="Peptidase_S1_PA"/>
</dbReference>
<evidence type="ECO:0000256" key="7">
    <source>
        <dbReference type="ARBA" id="ARBA00023145"/>
    </source>
</evidence>
<dbReference type="EnsemblMetazoa" id="ADIR004190-RA">
    <property type="protein sequence ID" value="ADIR004190-PA"/>
    <property type="gene ID" value="ADIR004190"/>
</dbReference>
<dbReference type="STRING" id="7168.A0A182N966"/>